<dbReference type="Pfam" id="PF00078">
    <property type="entry name" value="RVT_1"/>
    <property type="match status" value="1"/>
</dbReference>
<dbReference type="SUPFAM" id="SSF50630">
    <property type="entry name" value="Acid proteases"/>
    <property type="match status" value="1"/>
</dbReference>
<keyword evidence="7" id="KW-0695">RNA-directed DNA polymerase</keyword>
<dbReference type="CDD" id="cd01647">
    <property type="entry name" value="RT_LTR"/>
    <property type="match status" value="1"/>
</dbReference>
<dbReference type="Gene3D" id="2.40.70.10">
    <property type="entry name" value="Acid Proteases"/>
    <property type="match status" value="1"/>
</dbReference>
<dbReference type="SUPFAM" id="SSF56672">
    <property type="entry name" value="DNA/RNA polymerases"/>
    <property type="match status" value="1"/>
</dbReference>
<dbReference type="InterPro" id="IPR012337">
    <property type="entry name" value="RNaseH-like_sf"/>
</dbReference>
<dbReference type="InterPro" id="IPR041373">
    <property type="entry name" value="RT_RNaseH"/>
</dbReference>
<dbReference type="Gene3D" id="3.30.70.270">
    <property type="match status" value="2"/>
</dbReference>
<evidence type="ECO:0000256" key="3">
    <source>
        <dbReference type="ARBA" id="ARBA00022695"/>
    </source>
</evidence>
<protein>
    <recommendedName>
        <fullName evidence="1">RNA-directed DNA polymerase</fullName>
        <ecNumber evidence="1">2.7.7.49</ecNumber>
    </recommendedName>
</protein>
<evidence type="ECO:0000256" key="6">
    <source>
        <dbReference type="ARBA" id="ARBA00022801"/>
    </source>
</evidence>
<dbReference type="InterPro" id="IPR043502">
    <property type="entry name" value="DNA/RNA_pol_sf"/>
</dbReference>
<sequence>MNSVTFFINKTKYTWLVDTGASLSAIKKNIALQTSEHITPHTIYINGIGGQIISDGYIQLNLETMNKTKIRHKFYVFDKLPSHIDGIIGQDFLVKYKCQLNYENNSLTLNDKNTTLTLPLQLYSIKKNNIQSNEIKLAPRCETVVKIPTNILEESVVLSNEICEGIFIANTVISNNDGFFSVKILNTKETEVVLKNFTPEIVPLNNFHCLSFNKCEKTGSRVKQLFDLLKLNYLNSEEKHSIGHICAKYADIFHLPGDELTCTNLYEQKIHLKPNISPVYSKPYRLPQSQKTEIGKQIKEMLENDIIEESQSEWSSPILLVPKKADANGEKKWRLVIDYRKVNECIQNDKFPLPNVNEIFDSLAGSVYFSTLDLNQSYYQIKLEPGSRKYTAFIADRHYQMKRLPMGLKTSPSAFSRAITIAMSGLNYLKCIVYLDDVIIMGRNLNEHNKNLMDVFARLRKVNLKLNPLKCKFLQKETLYLGHVVTSEGIKPDPNKVTAIVNYPVPTTTDDVRRFVAFANYYRKFIKNFSEITIPLNKLLKKDSPFVWGDECKMAFEKLKTAIMSPPVLQYPDFSEKNEFIIHTDASNIAIGCVLSNNDGLPVAYASRPLNKAEKNYPTIEKELLAIVWAVKHFRPYLFGRKFKIMTDHRPLVYLFNMNNPSSRLTKFRLCLEEYDFTVTYLKGQNNVAADALSRIEITIDELKNVNKHVMSVMTRAQQKKIVKPINGNTFDSGVPNSDLGSPPKVIEILRKPTNLPELTFNEKNYEKTLLKQDIIHSQNKIFVYSPKKQVLCVNPNSRSCLKRAFFVRELDSFCETLHIQELCIIRNKENEDIIKALMQYISQCEERKGPRLCILRGVKRINNTDDKFIILNDYHLLPTSGHAGIQRMINNIKQHYYWPGMYQDIHKFVSSCDKCQKQKYKTHTKQPMCITSTATSAFEKVFLDLVGPLTKDANGYCYILTLQCELTKYVEAYPLLNKESETVARAFVDNFILHYGIPREVGTDRGSEFISSTMRDVCKILNIHQLQSTAYHHETLGSLENSHKSLGAFLRIQTNNQAHQWSDWLQYWCFSYNTTVHTSTKYTPFELVFGKKCSIPTNIIQTVDPVYNYSSYPVELKYRLQKSQEDARNNLIKSKEVRKSIYDKKINPTTYNVGDLLLVRKEDRGKMDPIYTGPYTVIEDLDVNVKILILGKEYILHKNRTIPYHLGTK</sequence>
<keyword evidence="12" id="KW-1185">Reference proteome</keyword>
<dbReference type="InterPro" id="IPR001584">
    <property type="entry name" value="Integrase_cat-core"/>
</dbReference>
<keyword evidence="2" id="KW-0808">Transferase</keyword>
<dbReference type="InterPro" id="IPR021109">
    <property type="entry name" value="Peptidase_aspartic_dom_sf"/>
</dbReference>
<evidence type="ECO:0000259" key="8">
    <source>
        <dbReference type="PROSITE" id="PS50175"/>
    </source>
</evidence>
<keyword evidence="5" id="KW-0255">Endonuclease</keyword>
<dbReference type="PANTHER" id="PTHR37984">
    <property type="entry name" value="PROTEIN CBG26694"/>
    <property type="match status" value="1"/>
</dbReference>
<dbReference type="PANTHER" id="PTHR37984:SF5">
    <property type="entry name" value="PROTEIN NYNRIN-LIKE"/>
    <property type="match status" value="1"/>
</dbReference>
<dbReference type="InterPro" id="IPR001995">
    <property type="entry name" value="Peptidase_A2_cat"/>
</dbReference>
<dbReference type="SUPFAM" id="SSF53098">
    <property type="entry name" value="Ribonuclease H-like"/>
    <property type="match status" value="1"/>
</dbReference>
<proteinExistence type="predicted"/>
<evidence type="ECO:0000256" key="1">
    <source>
        <dbReference type="ARBA" id="ARBA00012493"/>
    </source>
</evidence>
<evidence type="ECO:0000256" key="4">
    <source>
        <dbReference type="ARBA" id="ARBA00022722"/>
    </source>
</evidence>
<reference evidence="11 12" key="1">
    <citation type="submission" date="2021-06" db="EMBL/GenBank/DDBJ databases">
        <title>A haploid diamondback moth (Plutella xylostella L.) genome assembly resolves 31 chromosomes and identifies a diamide resistance mutation.</title>
        <authorList>
            <person name="Ward C.M."/>
            <person name="Perry K.D."/>
            <person name="Baker G."/>
            <person name="Powis K."/>
            <person name="Heckel D.G."/>
            <person name="Baxter S.W."/>
        </authorList>
    </citation>
    <scope>NUCLEOTIDE SEQUENCE [LARGE SCALE GENOMIC DNA]</scope>
    <source>
        <strain evidence="11 12">LV</strain>
        <tissue evidence="11">Single pupa</tissue>
    </source>
</reference>
<feature type="domain" description="Peptidase A2" evidence="8">
    <location>
        <begin position="13"/>
        <end position="92"/>
    </location>
</feature>
<dbReference type="Pfam" id="PF17921">
    <property type="entry name" value="Integrase_H2C2"/>
    <property type="match status" value="1"/>
</dbReference>
<dbReference type="Gene3D" id="3.10.20.370">
    <property type="match status" value="1"/>
</dbReference>
<dbReference type="InterPro" id="IPR041588">
    <property type="entry name" value="Integrase_H2C2"/>
</dbReference>
<gene>
    <name evidence="11" type="ORF">JYU34_020168</name>
</gene>
<accession>A0ABQ7PWA1</accession>
<evidence type="ECO:0000313" key="11">
    <source>
        <dbReference type="EMBL" id="KAG7297189.1"/>
    </source>
</evidence>
<dbReference type="EC" id="2.7.7.49" evidence="1"/>
<evidence type="ECO:0000256" key="2">
    <source>
        <dbReference type="ARBA" id="ARBA00022679"/>
    </source>
</evidence>
<dbReference type="Gene3D" id="3.10.10.10">
    <property type="entry name" value="HIV Type 1 Reverse Transcriptase, subunit A, domain 1"/>
    <property type="match status" value="1"/>
</dbReference>
<dbReference type="CDD" id="cd00303">
    <property type="entry name" value="retropepsin_like"/>
    <property type="match status" value="1"/>
</dbReference>
<dbReference type="PROSITE" id="PS50994">
    <property type="entry name" value="INTEGRASE"/>
    <property type="match status" value="1"/>
</dbReference>
<evidence type="ECO:0000256" key="5">
    <source>
        <dbReference type="ARBA" id="ARBA00022759"/>
    </source>
</evidence>
<dbReference type="Pfam" id="PF17917">
    <property type="entry name" value="RT_RNaseH"/>
    <property type="match status" value="1"/>
</dbReference>
<name>A0ABQ7PWA1_PLUXY</name>
<dbReference type="InterPro" id="IPR018061">
    <property type="entry name" value="Retropepsins"/>
</dbReference>
<dbReference type="InterPro" id="IPR036397">
    <property type="entry name" value="RNaseH_sf"/>
</dbReference>
<dbReference type="CDD" id="cd09274">
    <property type="entry name" value="RNase_HI_RT_Ty3"/>
    <property type="match status" value="1"/>
</dbReference>
<organism evidence="11 12">
    <name type="scientific">Plutella xylostella</name>
    <name type="common">Diamondback moth</name>
    <name type="synonym">Plutella maculipennis</name>
    <dbReference type="NCBI Taxonomy" id="51655"/>
    <lineage>
        <taxon>Eukaryota</taxon>
        <taxon>Metazoa</taxon>
        <taxon>Ecdysozoa</taxon>
        <taxon>Arthropoda</taxon>
        <taxon>Hexapoda</taxon>
        <taxon>Insecta</taxon>
        <taxon>Pterygota</taxon>
        <taxon>Neoptera</taxon>
        <taxon>Endopterygota</taxon>
        <taxon>Lepidoptera</taxon>
        <taxon>Glossata</taxon>
        <taxon>Ditrysia</taxon>
        <taxon>Yponomeutoidea</taxon>
        <taxon>Plutellidae</taxon>
        <taxon>Plutella</taxon>
    </lineage>
</organism>
<dbReference type="Pfam" id="PF00665">
    <property type="entry name" value="rve"/>
    <property type="match status" value="1"/>
</dbReference>
<dbReference type="Proteomes" id="UP000823941">
    <property type="component" value="Chromosome 27"/>
</dbReference>
<dbReference type="InterPro" id="IPR050951">
    <property type="entry name" value="Retrovirus_Pol_polyprotein"/>
</dbReference>
<dbReference type="Pfam" id="PF00077">
    <property type="entry name" value="RVP"/>
    <property type="match status" value="1"/>
</dbReference>
<evidence type="ECO:0000313" key="12">
    <source>
        <dbReference type="Proteomes" id="UP000823941"/>
    </source>
</evidence>
<keyword evidence="6" id="KW-0378">Hydrolase</keyword>
<dbReference type="PROSITE" id="PS50175">
    <property type="entry name" value="ASP_PROT_RETROV"/>
    <property type="match status" value="1"/>
</dbReference>
<evidence type="ECO:0000256" key="7">
    <source>
        <dbReference type="ARBA" id="ARBA00022918"/>
    </source>
</evidence>
<keyword evidence="4" id="KW-0540">Nuclease</keyword>
<dbReference type="InterPro" id="IPR043128">
    <property type="entry name" value="Rev_trsase/Diguanyl_cyclase"/>
</dbReference>
<dbReference type="EMBL" id="JAHIBW010000027">
    <property type="protein sequence ID" value="KAG7297189.1"/>
    <property type="molecule type" value="Genomic_DNA"/>
</dbReference>
<evidence type="ECO:0000259" key="10">
    <source>
        <dbReference type="PROSITE" id="PS50994"/>
    </source>
</evidence>
<dbReference type="Gene3D" id="1.10.340.70">
    <property type="match status" value="1"/>
</dbReference>
<dbReference type="InterPro" id="IPR000477">
    <property type="entry name" value="RT_dom"/>
</dbReference>
<comment type="caution">
    <text evidence="11">The sequence shown here is derived from an EMBL/GenBank/DDBJ whole genome shotgun (WGS) entry which is preliminary data.</text>
</comment>
<feature type="domain" description="Reverse transcriptase" evidence="9">
    <location>
        <begin position="302"/>
        <end position="485"/>
    </location>
</feature>
<dbReference type="PROSITE" id="PS50878">
    <property type="entry name" value="RT_POL"/>
    <property type="match status" value="1"/>
</dbReference>
<evidence type="ECO:0000259" key="9">
    <source>
        <dbReference type="PROSITE" id="PS50878"/>
    </source>
</evidence>
<feature type="domain" description="Integrase catalytic" evidence="10">
    <location>
        <begin position="924"/>
        <end position="1093"/>
    </location>
</feature>
<dbReference type="Gene3D" id="3.30.420.10">
    <property type="entry name" value="Ribonuclease H-like superfamily/Ribonuclease H"/>
    <property type="match status" value="1"/>
</dbReference>
<keyword evidence="3" id="KW-0548">Nucleotidyltransferase</keyword>